<evidence type="ECO:0000256" key="1">
    <source>
        <dbReference type="SAM" id="MobiDB-lite"/>
    </source>
</evidence>
<dbReference type="RefSeq" id="WP_137483633.1">
    <property type="nucleotide sequence ID" value="NZ_SZZP01000039.1"/>
</dbReference>
<evidence type="ECO:0000256" key="2">
    <source>
        <dbReference type="SAM" id="SignalP"/>
    </source>
</evidence>
<feature type="chain" id="PRO_5020883604" description="Pentapeptide MXKDX repeat protein" evidence="2">
    <location>
        <begin position="20"/>
        <end position="75"/>
    </location>
</feature>
<feature type="region of interest" description="Disordered" evidence="1">
    <location>
        <begin position="17"/>
        <end position="75"/>
    </location>
</feature>
<keyword evidence="2" id="KW-0732">Signal</keyword>
<dbReference type="AlphaFoldDB" id="A0A4U6RDG1"/>
<comment type="caution">
    <text evidence="3">The sequence shown here is derived from an EMBL/GenBank/DDBJ whole genome shotgun (WGS) entry which is preliminary data.</text>
</comment>
<accession>A0A4U6RDG1</accession>
<evidence type="ECO:0000313" key="3">
    <source>
        <dbReference type="EMBL" id="TKV71881.1"/>
    </source>
</evidence>
<protein>
    <recommendedName>
        <fullName evidence="5">Pentapeptide MXKDX repeat protein</fullName>
    </recommendedName>
</protein>
<evidence type="ECO:0008006" key="5">
    <source>
        <dbReference type="Google" id="ProtNLM"/>
    </source>
</evidence>
<dbReference type="Proteomes" id="UP000305095">
    <property type="component" value="Unassembled WGS sequence"/>
</dbReference>
<feature type="compositionally biased region" description="Basic and acidic residues" evidence="1">
    <location>
        <begin position="51"/>
        <end position="75"/>
    </location>
</feature>
<evidence type="ECO:0000313" key="4">
    <source>
        <dbReference type="Proteomes" id="UP000305095"/>
    </source>
</evidence>
<proteinExistence type="predicted"/>
<feature type="signal peptide" evidence="2">
    <location>
        <begin position="1"/>
        <end position="19"/>
    </location>
</feature>
<organism evidence="3 4">
    <name type="scientific">Bradyrhizobium elkanii</name>
    <dbReference type="NCBI Taxonomy" id="29448"/>
    <lineage>
        <taxon>Bacteria</taxon>
        <taxon>Pseudomonadati</taxon>
        <taxon>Pseudomonadota</taxon>
        <taxon>Alphaproteobacteria</taxon>
        <taxon>Hyphomicrobiales</taxon>
        <taxon>Nitrobacteraceae</taxon>
        <taxon>Bradyrhizobium</taxon>
    </lineage>
</organism>
<dbReference type="EMBL" id="SZZP01000039">
    <property type="protein sequence ID" value="TKV71881.1"/>
    <property type="molecule type" value="Genomic_DNA"/>
</dbReference>
<reference evidence="3 4" key="1">
    <citation type="submission" date="2019-05" db="EMBL/GenBank/DDBJ databases">
        <title>Draft Genome of Bradyrhizobium elkanii strain SEMIA 938, Used in Commercial Inoculants for Lupinus spp. in Brazil.</title>
        <authorList>
            <person name="Hungria M."/>
            <person name="Delamuta J.R.M."/>
            <person name="Ribeiro R.A."/>
            <person name="Nogueira M.A."/>
        </authorList>
    </citation>
    <scope>NUCLEOTIDE SEQUENCE [LARGE SCALE GENOMIC DNA]</scope>
    <source>
        <strain evidence="3 4">Semia 938</strain>
    </source>
</reference>
<feature type="compositionally biased region" description="Polar residues" evidence="1">
    <location>
        <begin position="35"/>
        <end position="45"/>
    </location>
</feature>
<gene>
    <name evidence="3" type="ORF">FDV58_38045</name>
</gene>
<sequence length="75" mass="7729">MCKLIAVTVLTLIAGAAFAQDTGPAPQSGMERPENTNGATQSGAMDTTGMDVKRANKSGMKDTAKGAAKRDDTKK</sequence>
<name>A0A4U6RDG1_BRAEL</name>